<dbReference type="AlphaFoldDB" id="A0A8H9GG43"/>
<evidence type="ECO:0008006" key="9">
    <source>
        <dbReference type="Google" id="ProtNLM"/>
    </source>
</evidence>
<name>A0A8H9GG43_9MICO</name>
<feature type="transmembrane region" description="Helical" evidence="6">
    <location>
        <begin position="89"/>
        <end position="109"/>
    </location>
</feature>
<feature type="compositionally biased region" description="Pro residues" evidence="5">
    <location>
        <begin position="9"/>
        <end position="26"/>
    </location>
</feature>
<keyword evidence="3 6" id="KW-1133">Transmembrane helix</keyword>
<proteinExistence type="predicted"/>
<reference evidence="7" key="1">
    <citation type="journal article" date="2014" name="Int. J. Syst. Evol. Microbiol.">
        <title>Complete genome sequence of Corynebacterium casei LMG S-19264T (=DSM 44701T), isolated from a smear-ripened cheese.</title>
        <authorList>
            <consortium name="US DOE Joint Genome Institute (JGI-PGF)"/>
            <person name="Walter F."/>
            <person name="Albersmeier A."/>
            <person name="Kalinowski J."/>
            <person name="Ruckert C."/>
        </authorList>
    </citation>
    <scope>NUCLEOTIDE SEQUENCE</scope>
    <source>
        <strain evidence="7">JCM 3051</strain>
    </source>
</reference>
<reference evidence="7" key="2">
    <citation type="submission" date="2020-09" db="EMBL/GenBank/DDBJ databases">
        <authorList>
            <person name="Sun Q."/>
            <person name="Ohkuma M."/>
        </authorList>
    </citation>
    <scope>NUCLEOTIDE SEQUENCE</scope>
    <source>
        <strain evidence="7">JCM 3051</strain>
    </source>
</reference>
<feature type="transmembrane region" description="Helical" evidence="6">
    <location>
        <begin position="50"/>
        <end position="74"/>
    </location>
</feature>
<evidence type="ECO:0000313" key="8">
    <source>
        <dbReference type="Proteomes" id="UP000655589"/>
    </source>
</evidence>
<keyword evidence="8" id="KW-1185">Reference proteome</keyword>
<dbReference type="Pfam" id="PF09685">
    <property type="entry name" value="MamF_MmsF"/>
    <property type="match status" value="1"/>
</dbReference>
<comment type="subcellular location">
    <subcellularLocation>
        <location evidence="1">Membrane</location>
        <topology evidence="1">Multi-pass membrane protein</topology>
    </subcellularLocation>
</comment>
<evidence type="ECO:0000256" key="2">
    <source>
        <dbReference type="ARBA" id="ARBA00022692"/>
    </source>
</evidence>
<evidence type="ECO:0000256" key="1">
    <source>
        <dbReference type="ARBA" id="ARBA00004141"/>
    </source>
</evidence>
<evidence type="ECO:0000256" key="6">
    <source>
        <dbReference type="SAM" id="Phobius"/>
    </source>
</evidence>
<organism evidence="7 8">
    <name type="scientific">Promicromonospora citrea</name>
    <dbReference type="NCBI Taxonomy" id="43677"/>
    <lineage>
        <taxon>Bacteria</taxon>
        <taxon>Bacillati</taxon>
        <taxon>Actinomycetota</taxon>
        <taxon>Actinomycetes</taxon>
        <taxon>Micrococcales</taxon>
        <taxon>Promicromonosporaceae</taxon>
        <taxon>Promicromonospora</taxon>
    </lineage>
</organism>
<dbReference type="InterPro" id="IPR019109">
    <property type="entry name" value="MamF_MmsF"/>
</dbReference>
<evidence type="ECO:0000313" key="7">
    <source>
        <dbReference type="EMBL" id="GGM16867.1"/>
    </source>
</evidence>
<evidence type="ECO:0000256" key="5">
    <source>
        <dbReference type="SAM" id="MobiDB-lite"/>
    </source>
</evidence>
<evidence type="ECO:0000256" key="3">
    <source>
        <dbReference type="ARBA" id="ARBA00022989"/>
    </source>
</evidence>
<feature type="region of interest" description="Disordered" evidence="5">
    <location>
        <begin position="1"/>
        <end position="41"/>
    </location>
</feature>
<keyword evidence="2 6" id="KW-0812">Transmembrane</keyword>
<sequence length="150" mass="16725">MGHMSENPQQPPAPQQPQPQPQPQPGPYTAHPQSGVPYQPQPLNPSDERLWGVLAQIVPFVAGFIAPLVIWLVFRERSRFVDQEAKESLNFQITVVVAHVAALLITLVTFGFGSIVYLVFVAVIVFQILAAVANNRGEPYRYPVNIRFIK</sequence>
<evidence type="ECO:0000256" key="4">
    <source>
        <dbReference type="ARBA" id="ARBA00023136"/>
    </source>
</evidence>
<dbReference type="Proteomes" id="UP000655589">
    <property type="component" value="Unassembled WGS sequence"/>
</dbReference>
<protein>
    <recommendedName>
        <fullName evidence="9">Tic20 family protein</fullName>
    </recommendedName>
</protein>
<accession>A0A8H9GG43</accession>
<comment type="caution">
    <text evidence="7">The sequence shown here is derived from an EMBL/GenBank/DDBJ whole genome shotgun (WGS) entry which is preliminary data.</text>
</comment>
<feature type="transmembrane region" description="Helical" evidence="6">
    <location>
        <begin position="115"/>
        <end position="133"/>
    </location>
</feature>
<gene>
    <name evidence="7" type="ORF">GCM10010102_10670</name>
</gene>
<dbReference type="EMBL" id="BMPT01000003">
    <property type="protein sequence ID" value="GGM16867.1"/>
    <property type="molecule type" value="Genomic_DNA"/>
</dbReference>
<keyword evidence="4 6" id="KW-0472">Membrane</keyword>